<accession>A0A932GPD3</accession>
<sequence length="184" mass="20082">METPAPPPSPSLSQRFPQIARSSGVTRAEAATVIVRGIPRFHLIRPLKSVEIVTDIPDHSARREILEVVGKGIMEVYPNHTFSPSSLLSRGELAEILSTLIDRLPANRRPPLPGSSSSLRFQDLLDRNRYAPAVYRMVRLGILKPKSARTFGVGEKVSGGELLGAVSALNAWFTTASRTSSDTR</sequence>
<dbReference type="PROSITE" id="PS51272">
    <property type="entry name" value="SLH"/>
    <property type="match status" value="1"/>
</dbReference>
<dbReference type="Pfam" id="PF00395">
    <property type="entry name" value="SLH"/>
    <property type="match status" value="2"/>
</dbReference>
<name>A0A932GPD3_UNCTE</name>
<evidence type="ECO:0000313" key="3">
    <source>
        <dbReference type="Proteomes" id="UP000741360"/>
    </source>
</evidence>
<comment type="caution">
    <text evidence="2">The sequence shown here is derived from an EMBL/GenBank/DDBJ whole genome shotgun (WGS) entry which is preliminary data.</text>
</comment>
<dbReference type="InterPro" id="IPR001119">
    <property type="entry name" value="SLH_dom"/>
</dbReference>
<organism evidence="2 3">
    <name type="scientific">Tectimicrobiota bacterium</name>
    <dbReference type="NCBI Taxonomy" id="2528274"/>
    <lineage>
        <taxon>Bacteria</taxon>
        <taxon>Pseudomonadati</taxon>
        <taxon>Nitrospinota/Tectimicrobiota group</taxon>
        <taxon>Candidatus Tectimicrobiota</taxon>
    </lineage>
</organism>
<protein>
    <submittedName>
        <fullName evidence="2">S-layer homology domain-containing protein</fullName>
    </submittedName>
</protein>
<dbReference type="Proteomes" id="UP000741360">
    <property type="component" value="Unassembled WGS sequence"/>
</dbReference>
<gene>
    <name evidence="2" type="ORF">HYY65_06210</name>
</gene>
<dbReference type="AlphaFoldDB" id="A0A932GPD3"/>
<evidence type="ECO:0000259" key="1">
    <source>
        <dbReference type="PROSITE" id="PS51272"/>
    </source>
</evidence>
<proteinExistence type="predicted"/>
<reference evidence="2" key="1">
    <citation type="submission" date="2020-07" db="EMBL/GenBank/DDBJ databases">
        <title>Huge and variable diversity of episymbiotic CPR bacteria and DPANN archaea in groundwater ecosystems.</title>
        <authorList>
            <person name="He C.Y."/>
            <person name="Keren R."/>
            <person name="Whittaker M."/>
            <person name="Farag I.F."/>
            <person name="Doudna J."/>
            <person name="Cate J.H.D."/>
            <person name="Banfield J.F."/>
        </authorList>
    </citation>
    <scope>NUCLEOTIDE SEQUENCE</scope>
    <source>
        <strain evidence="2">NC_groundwater_717_Ag_S-0.2um_59_8</strain>
    </source>
</reference>
<feature type="domain" description="SLH" evidence="1">
    <location>
        <begin position="48"/>
        <end position="111"/>
    </location>
</feature>
<dbReference type="EMBL" id="JACPSX010000108">
    <property type="protein sequence ID" value="MBI3014644.1"/>
    <property type="molecule type" value="Genomic_DNA"/>
</dbReference>
<evidence type="ECO:0000313" key="2">
    <source>
        <dbReference type="EMBL" id="MBI3014644.1"/>
    </source>
</evidence>